<comment type="similarity">
    <text evidence="1">Belongs to the Glu/Leu/Phe/Val dehydrogenases family.</text>
</comment>
<dbReference type="EMBL" id="AZAC01000029">
    <property type="protein sequence ID" value="KIX12628.1"/>
    <property type="molecule type" value="Genomic_DNA"/>
</dbReference>
<keyword evidence="5" id="KW-1185">Reference proteome</keyword>
<evidence type="ECO:0000256" key="1">
    <source>
        <dbReference type="ARBA" id="ARBA00006382"/>
    </source>
</evidence>
<dbReference type="SMART" id="SM00839">
    <property type="entry name" value="ELFV_dehydrog"/>
    <property type="match status" value="1"/>
</dbReference>
<dbReference type="STRING" id="1429043.X474_18660"/>
<dbReference type="Gene3D" id="3.40.50.720">
    <property type="entry name" value="NAD(P)-binding Rossmann-like Domain"/>
    <property type="match status" value="1"/>
</dbReference>
<protein>
    <submittedName>
        <fullName evidence="4">Amino acid dehydrogenase</fullName>
    </submittedName>
</protein>
<dbReference type="GO" id="GO:0006538">
    <property type="term" value="P:L-glutamate catabolic process"/>
    <property type="evidence" value="ECO:0007669"/>
    <property type="project" value="TreeGrafter"/>
</dbReference>
<name>A0A0D2HQ77_9BACT</name>
<sequence>MTIGTEQNPVNENAQIEARRQAAFMRSLQKNLKHMNKGSGDSLKWLQENMPYYFFITMKEDPQAVLNLANQLDQVKQQLKVNLIDEDEQLILARVDRPGSFYDTLRSIRHRKIGYSEMVHSLSPLPDSDEYLEVQKIEFGIKTPQEIADAENVQLPQGLAKRVRRIMKENYPDFDFRRFQEYLRLLWVNNESYVRMSPPLRLARILWLYQQGNQHDGLYLDVEEVEEAEGGRQSGETRVLFAVGNPAQSGFMAQAMEVFSRLDVGVRRLYGLNITTKYHTYFLGTMYVRPHAGGFLEKTSELFEKLKVELYNTQILSPSTASYLKFLAEGVYSGEEASLANTFISFAHTSLAHAHPDRFDLETVKIAFHAHPEMAHTLINLFRARFDPDLKDRDAKYQELLAQTEEAVANYNTGHRHLDEVRREIYRCILVFITHTLKTNFFVPEKHALAFRLDPAYLEALGDQFTGDLPEDRPFRVTFFYGRYGAGYHIGFSDIARGGWRTIICRNQDEWIANSASLFREVYVLAHTQHLKNKDIYEGGSKLTVVCDARNQGSEDEVVSRLYKLQYGMTNAFLDLFVTEGGMAANPRVVDYYGEEEPIEIGPDENMHDAMIEQIAKQAKKRGYVLGIGIMSSKSVGINHKEYGVTSRGVYKFAEIAMADQGVDIHNDSFSVCITGGPYGDVAGNIMNLLLNNSPKARILTITDGMAAVYDPKGIDHKALGEIVLKKDLDALNPEALNPGGFIQYRNQRKTVDMRELFKKVVMTENGLEEKWITSDEYYRELDNLLFRVETDLLLPCGGRPETIDENNCHKLFESGKSSVKVIVEGANSFITPAARTHIQDQGVVLMRDASANKCGVISSSYEIIANLLMTNKEFLKHKEEYVSDVLDILDRRAEDEANLILKRHKDAGGKVRYNDISNNLSRDINRHYARLFDFFQKRSDLAEHPMFKKVILSHLPAMISENVKFRGRIKQLPPKIKFAILAAELATTIVYKGGWDTDLEGRLKSFINASF</sequence>
<dbReference type="PANTHER" id="PTHR11606:SF39">
    <property type="entry name" value="GLUTAMATE_PHENYLALANINE_LEUCINE_VALINE_L-TRYPTOPHAN DEHYDROGENASE C-TERMINAL DOMAIN-CONTAINING PROTEIN"/>
    <property type="match status" value="1"/>
</dbReference>
<dbReference type="SUPFAM" id="SSF53223">
    <property type="entry name" value="Aminoacid dehydrogenase-like, N-terminal domain"/>
    <property type="match status" value="1"/>
</dbReference>
<dbReference type="InterPro" id="IPR046346">
    <property type="entry name" value="Aminoacid_DH-like_N_sf"/>
</dbReference>
<dbReference type="RefSeq" id="WP_197282157.1">
    <property type="nucleotide sequence ID" value="NZ_AZAC01000029.1"/>
</dbReference>
<reference evidence="4 5" key="1">
    <citation type="submission" date="2013-11" db="EMBL/GenBank/DDBJ databases">
        <title>Metagenomic analysis of a methanogenic consortium involved in long chain n-alkane degradation.</title>
        <authorList>
            <person name="Davidova I.A."/>
            <person name="Callaghan A.V."/>
            <person name="Wawrik B."/>
            <person name="Pruitt S."/>
            <person name="Marks C."/>
            <person name="Duncan K.E."/>
            <person name="Suflita J.M."/>
        </authorList>
    </citation>
    <scope>NUCLEOTIDE SEQUENCE [LARGE SCALE GENOMIC DNA]</scope>
    <source>
        <strain evidence="4 5">SPR</strain>
    </source>
</reference>
<accession>A0A0D2HQ77</accession>
<dbReference type="InterPro" id="IPR006096">
    <property type="entry name" value="Glu/Leu/Phe/Val/Trp_DH_C"/>
</dbReference>
<evidence type="ECO:0000313" key="5">
    <source>
        <dbReference type="Proteomes" id="UP000032233"/>
    </source>
</evidence>
<gene>
    <name evidence="4" type="ORF">X474_18660</name>
</gene>
<dbReference type="GO" id="GO:0004352">
    <property type="term" value="F:glutamate dehydrogenase (NAD+) activity"/>
    <property type="evidence" value="ECO:0007669"/>
    <property type="project" value="TreeGrafter"/>
</dbReference>
<dbReference type="Pfam" id="PF00208">
    <property type="entry name" value="ELFV_dehydrog"/>
    <property type="match status" value="1"/>
</dbReference>
<evidence type="ECO:0000313" key="4">
    <source>
        <dbReference type="EMBL" id="KIX12628.1"/>
    </source>
</evidence>
<feature type="domain" description="Glutamate/phenylalanine/leucine/valine/L-tryptophan dehydrogenase C-terminal" evidence="3">
    <location>
        <begin position="637"/>
        <end position="909"/>
    </location>
</feature>
<dbReference type="InterPro" id="IPR036291">
    <property type="entry name" value="NAD(P)-bd_dom_sf"/>
</dbReference>
<keyword evidence="2" id="KW-0560">Oxidoreductase</keyword>
<proteinExistence type="inferred from homology"/>
<comment type="caution">
    <text evidence="4">The sequence shown here is derived from an EMBL/GenBank/DDBJ whole genome shotgun (WGS) entry which is preliminary data.</text>
</comment>
<dbReference type="Proteomes" id="UP000032233">
    <property type="component" value="Unassembled WGS sequence"/>
</dbReference>
<dbReference type="InParanoid" id="A0A0D2HQ77"/>
<dbReference type="AlphaFoldDB" id="A0A0D2HQ77"/>
<dbReference type="SUPFAM" id="SSF51735">
    <property type="entry name" value="NAD(P)-binding Rossmann-fold domains"/>
    <property type="match status" value="1"/>
</dbReference>
<dbReference type="PATRIC" id="fig|1429043.3.peg.3951"/>
<dbReference type="PANTHER" id="PTHR11606">
    <property type="entry name" value="GLUTAMATE DEHYDROGENASE"/>
    <property type="match status" value="1"/>
</dbReference>
<evidence type="ECO:0000256" key="2">
    <source>
        <dbReference type="ARBA" id="ARBA00023002"/>
    </source>
</evidence>
<evidence type="ECO:0000259" key="3">
    <source>
        <dbReference type="SMART" id="SM00839"/>
    </source>
</evidence>
<organism evidence="4 5">
    <name type="scientific">Dethiosulfatarculus sandiegensis</name>
    <dbReference type="NCBI Taxonomy" id="1429043"/>
    <lineage>
        <taxon>Bacteria</taxon>
        <taxon>Pseudomonadati</taxon>
        <taxon>Thermodesulfobacteriota</taxon>
        <taxon>Desulfarculia</taxon>
        <taxon>Desulfarculales</taxon>
        <taxon>Desulfarculaceae</taxon>
        <taxon>Dethiosulfatarculus</taxon>
    </lineage>
</organism>